<dbReference type="SUPFAM" id="SSF47384">
    <property type="entry name" value="Homodimeric domain of signal transducing histidine kinase"/>
    <property type="match status" value="1"/>
</dbReference>
<evidence type="ECO:0000256" key="3">
    <source>
        <dbReference type="ARBA" id="ARBA00022553"/>
    </source>
</evidence>
<dbReference type="Pfam" id="PF00989">
    <property type="entry name" value="PAS"/>
    <property type="match status" value="1"/>
</dbReference>
<sequence length="495" mass="55077">MRSEIEKKYLFKAIDAFQRRLVVVSPEFKILAASCKADGPRDSEFIGKLCYEVFSNRSSPCENCAGTEALGEGKTALKPKPEDNLDLEKMPCYYAYPLFKGKDIEAFVSMDFDLPTKGGIEEKLERSKAFLRNIILSSVDGIIANDKTGKILIFNEAAADIFGYTVDEALTHLDVRAIYPGKKAYDVMRELRSAEHGGKGKLKSYQVDIISKNGEIIPIKLSAAIVYENGQEVAAIGFFHDLREELRMKAELEKTQIQLLQAEKMSSLGKLAAGVAHQLNNPLGGITLFAKLILEEYDLPDGAQEDLHRILKDAKRCRDTVKELLEFTRQTRHFMRPHDLNQALSRTLFLLENQALLHNIEIKKDLDAALPFVPADIQQLNHLFMNIILNAVQAMEGKGTLIVQSYLIEDNQHACVKISDTGPGIPADILPHIFEPFFTTKEEGEGTGLGLSLAYNIVENHGGTIKAESRPEEGTTFIIELPITTKSHGGNDRGK</sequence>
<evidence type="ECO:0000256" key="2">
    <source>
        <dbReference type="ARBA" id="ARBA00012438"/>
    </source>
</evidence>
<feature type="domain" description="Histidine kinase" evidence="9">
    <location>
        <begin position="274"/>
        <end position="485"/>
    </location>
</feature>
<keyword evidence="7" id="KW-0067">ATP-binding</keyword>
<dbReference type="Pfam" id="PF02518">
    <property type="entry name" value="HATPase_c"/>
    <property type="match status" value="1"/>
</dbReference>
<keyword evidence="8" id="KW-0902">Two-component regulatory system</keyword>
<dbReference type="Gene3D" id="3.30.565.10">
    <property type="entry name" value="Histidine kinase-like ATPase, C-terminal domain"/>
    <property type="match status" value="1"/>
</dbReference>
<protein>
    <recommendedName>
        <fullName evidence="2">histidine kinase</fullName>
        <ecNumber evidence="2">2.7.13.3</ecNumber>
    </recommendedName>
</protein>
<evidence type="ECO:0000313" key="12">
    <source>
        <dbReference type="EMBL" id="MBC8432348.1"/>
    </source>
</evidence>
<dbReference type="InterPro" id="IPR003661">
    <property type="entry name" value="HisK_dim/P_dom"/>
</dbReference>
<dbReference type="NCBIfam" id="TIGR00229">
    <property type="entry name" value="sensory_box"/>
    <property type="match status" value="1"/>
</dbReference>
<evidence type="ECO:0000259" key="10">
    <source>
        <dbReference type="PROSITE" id="PS50112"/>
    </source>
</evidence>
<dbReference type="CDD" id="cd00082">
    <property type="entry name" value="HisKA"/>
    <property type="match status" value="1"/>
</dbReference>
<dbReference type="EC" id="2.7.13.3" evidence="2"/>
<dbReference type="Pfam" id="PF00512">
    <property type="entry name" value="HisKA"/>
    <property type="match status" value="1"/>
</dbReference>
<proteinExistence type="predicted"/>
<dbReference type="InterPro" id="IPR036097">
    <property type="entry name" value="HisK_dim/P_sf"/>
</dbReference>
<dbReference type="PROSITE" id="PS50113">
    <property type="entry name" value="PAC"/>
    <property type="match status" value="1"/>
</dbReference>
<dbReference type="AlphaFoldDB" id="A0A8J6P131"/>
<dbReference type="SMART" id="SM00387">
    <property type="entry name" value="HATPase_c"/>
    <property type="match status" value="1"/>
</dbReference>
<dbReference type="CDD" id="cd00130">
    <property type="entry name" value="PAS"/>
    <property type="match status" value="1"/>
</dbReference>
<dbReference type="InterPro" id="IPR013767">
    <property type="entry name" value="PAS_fold"/>
</dbReference>
<dbReference type="PANTHER" id="PTHR43065">
    <property type="entry name" value="SENSOR HISTIDINE KINASE"/>
    <property type="match status" value="1"/>
</dbReference>
<dbReference type="GO" id="GO:0006355">
    <property type="term" value="P:regulation of DNA-templated transcription"/>
    <property type="evidence" value="ECO:0007669"/>
    <property type="project" value="InterPro"/>
</dbReference>
<dbReference type="Proteomes" id="UP000605201">
    <property type="component" value="Unassembled WGS sequence"/>
</dbReference>
<comment type="caution">
    <text evidence="12">The sequence shown here is derived from an EMBL/GenBank/DDBJ whole genome shotgun (WGS) entry which is preliminary data.</text>
</comment>
<evidence type="ECO:0000256" key="6">
    <source>
        <dbReference type="ARBA" id="ARBA00022777"/>
    </source>
</evidence>
<keyword evidence="3" id="KW-0597">Phosphoprotein</keyword>
<evidence type="ECO:0000256" key="1">
    <source>
        <dbReference type="ARBA" id="ARBA00000085"/>
    </source>
</evidence>
<organism evidence="12 13">
    <name type="scientific">Candidatus Desulfatibia vada</name>
    <dbReference type="NCBI Taxonomy" id="2841696"/>
    <lineage>
        <taxon>Bacteria</taxon>
        <taxon>Pseudomonadati</taxon>
        <taxon>Thermodesulfobacteriota</taxon>
        <taxon>Desulfobacteria</taxon>
        <taxon>Desulfobacterales</taxon>
        <taxon>Desulfobacterales incertae sedis</taxon>
        <taxon>Candidatus Desulfatibia</taxon>
    </lineage>
</organism>
<dbReference type="SUPFAM" id="SSF55874">
    <property type="entry name" value="ATPase domain of HSP90 chaperone/DNA topoisomerase II/histidine kinase"/>
    <property type="match status" value="1"/>
</dbReference>
<dbReference type="EMBL" id="JACNIG010000219">
    <property type="protein sequence ID" value="MBC8432348.1"/>
    <property type="molecule type" value="Genomic_DNA"/>
</dbReference>
<dbReference type="PRINTS" id="PR00344">
    <property type="entry name" value="BCTRLSENSOR"/>
</dbReference>
<gene>
    <name evidence="12" type="ORF">H8D96_10560</name>
</gene>
<dbReference type="InterPro" id="IPR003594">
    <property type="entry name" value="HATPase_dom"/>
</dbReference>
<dbReference type="SMART" id="SM00091">
    <property type="entry name" value="PAS"/>
    <property type="match status" value="1"/>
</dbReference>
<dbReference type="Gene3D" id="1.10.287.130">
    <property type="match status" value="1"/>
</dbReference>
<feature type="domain" description="PAC" evidence="11">
    <location>
        <begin position="203"/>
        <end position="254"/>
    </location>
</feature>
<keyword evidence="6" id="KW-0418">Kinase</keyword>
<evidence type="ECO:0000259" key="11">
    <source>
        <dbReference type="PROSITE" id="PS50113"/>
    </source>
</evidence>
<keyword evidence="5" id="KW-0547">Nucleotide-binding</keyword>
<dbReference type="InterPro" id="IPR004358">
    <property type="entry name" value="Sig_transdc_His_kin-like_C"/>
</dbReference>
<dbReference type="InterPro" id="IPR000700">
    <property type="entry name" value="PAS-assoc_C"/>
</dbReference>
<dbReference type="InterPro" id="IPR000014">
    <property type="entry name" value="PAS"/>
</dbReference>
<accession>A0A8J6P131</accession>
<dbReference type="SMART" id="SM00388">
    <property type="entry name" value="HisKA"/>
    <property type="match status" value="1"/>
</dbReference>
<dbReference type="InterPro" id="IPR005467">
    <property type="entry name" value="His_kinase_dom"/>
</dbReference>
<evidence type="ECO:0000313" key="13">
    <source>
        <dbReference type="Proteomes" id="UP000605201"/>
    </source>
</evidence>
<evidence type="ECO:0000256" key="5">
    <source>
        <dbReference type="ARBA" id="ARBA00022741"/>
    </source>
</evidence>
<comment type="catalytic activity">
    <reaction evidence="1">
        <text>ATP + protein L-histidine = ADP + protein N-phospho-L-histidine.</text>
        <dbReference type="EC" id="2.7.13.3"/>
    </reaction>
</comment>
<dbReference type="InterPro" id="IPR036890">
    <property type="entry name" value="HATPase_C_sf"/>
</dbReference>
<dbReference type="SUPFAM" id="SSF55785">
    <property type="entry name" value="PYP-like sensor domain (PAS domain)"/>
    <property type="match status" value="1"/>
</dbReference>
<dbReference type="PROSITE" id="PS50109">
    <property type="entry name" value="HIS_KIN"/>
    <property type="match status" value="1"/>
</dbReference>
<reference evidence="12 13" key="1">
    <citation type="submission" date="2020-08" db="EMBL/GenBank/DDBJ databases">
        <title>Bridging the membrane lipid divide: bacteria of the FCB group superphylum have the potential to synthesize archaeal ether lipids.</title>
        <authorList>
            <person name="Villanueva L."/>
            <person name="Von Meijenfeldt F.A.B."/>
            <person name="Westbye A.B."/>
            <person name="Yadav S."/>
            <person name="Hopmans E.C."/>
            <person name="Dutilh B.E."/>
            <person name="Sinninghe Damste J.S."/>
        </authorList>
    </citation>
    <scope>NUCLEOTIDE SEQUENCE [LARGE SCALE GENOMIC DNA]</scope>
    <source>
        <strain evidence="12">NIOZ-UU17</strain>
    </source>
</reference>
<dbReference type="GO" id="GO:0005524">
    <property type="term" value="F:ATP binding"/>
    <property type="evidence" value="ECO:0007669"/>
    <property type="project" value="UniProtKB-KW"/>
</dbReference>
<feature type="domain" description="PAS" evidence="10">
    <location>
        <begin position="127"/>
        <end position="198"/>
    </location>
</feature>
<dbReference type="InterPro" id="IPR035965">
    <property type="entry name" value="PAS-like_dom_sf"/>
</dbReference>
<evidence type="ECO:0000256" key="7">
    <source>
        <dbReference type="ARBA" id="ARBA00022840"/>
    </source>
</evidence>
<evidence type="ECO:0000259" key="9">
    <source>
        <dbReference type="PROSITE" id="PS50109"/>
    </source>
</evidence>
<dbReference type="PANTHER" id="PTHR43065:SF42">
    <property type="entry name" value="TWO-COMPONENT SENSOR PPRA"/>
    <property type="match status" value="1"/>
</dbReference>
<evidence type="ECO:0000256" key="8">
    <source>
        <dbReference type="ARBA" id="ARBA00023012"/>
    </source>
</evidence>
<dbReference type="Gene3D" id="3.30.450.20">
    <property type="entry name" value="PAS domain"/>
    <property type="match status" value="1"/>
</dbReference>
<name>A0A8J6P131_9BACT</name>
<keyword evidence="4" id="KW-0808">Transferase</keyword>
<dbReference type="PROSITE" id="PS50112">
    <property type="entry name" value="PAS"/>
    <property type="match status" value="1"/>
</dbReference>
<evidence type="ECO:0000256" key="4">
    <source>
        <dbReference type="ARBA" id="ARBA00022679"/>
    </source>
</evidence>
<dbReference type="GO" id="GO:0000155">
    <property type="term" value="F:phosphorelay sensor kinase activity"/>
    <property type="evidence" value="ECO:0007669"/>
    <property type="project" value="InterPro"/>
</dbReference>